<keyword evidence="3" id="KW-1185">Reference proteome</keyword>
<accession>A0ABP9P2L9</accession>
<dbReference type="SUPFAM" id="SSF54593">
    <property type="entry name" value="Glyoxalase/Bleomycin resistance protein/Dihydroxybiphenyl dioxygenase"/>
    <property type="match status" value="1"/>
</dbReference>
<name>A0ABP9P2L9_9PSEU</name>
<dbReference type="Gene3D" id="3.10.180.10">
    <property type="entry name" value="2,3-Dihydroxybiphenyl 1,2-Dioxygenase, domain 1"/>
    <property type="match status" value="1"/>
</dbReference>
<dbReference type="PROSITE" id="PS51819">
    <property type="entry name" value="VOC"/>
    <property type="match status" value="1"/>
</dbReference>
<protein>
    <submittedName>
        <fullName evidence="2">VOC family protein</fullName>
    </submittedName>
</protein>
<reference evidence="3" key="1">
    <citation type="journal article" date="2019" name="Int. J. Syst. Evol. Microbiol.">
        <title>The Global Catalogue of Microorganisms (GCM) 10K type strain sequencing project: providing services to taxonomists for standard genome sequencing and annotation.</title>
        <authorList>
            <consortium name="The Broad Institute Genomics Platform"/>
            <consortium name="The Broad Institute Genome Sequencing Center for Infectious Disease"/>
            <person name="Wu L."/>
            <person name="Ma J."/>
        </authorList>
    </citation>
    <scope>NUCLEOTIDE SEQUENCE [LARGE SCALE GENOMIC DNA]</scope>
    <source>
        <strain evidence="3">JCM 18302</strain>
    </source>
</reference>
<dbReference type="InterPro" id="IPR037523">
    <property type="entry name" value="VOC_core"/>
</dbReference>
<organism evidence="2 3">
    <name type="scientific">Pseudonocardia adelaidensis</name>
    <dbReference type="NCBI Taxonomy" id="648754"/>
    <lineage>
        <taxon>Bacteria</taxon>
        <taxon>Bacillati</taxon>
        <taxon>Actinomycetota</taxon>
        <taxon>Actinomycetes</taxon>
        <taxon>Pseudonocardiales</taxon>
        <taxon>Pseudonocardiaceae</taxon>
        <taxon>Pseudonocardia</taxon>
    </lineage>
</organism>
<dbReference type="PANTHER" id="PTHR36503">
    <property type="entry name" value="BLR2520 PROTEIN"/>
    <property type="match status" value="1"/>
</dbReference>
<dbReference type="InterPro" id="IPR004360">
    <property type="entry name" value="Glyas_Fos-R_dOase_dom"/>
</dbReference>
<feature type="domain" description="VOC" evidence="1">
    <location>
        <begin position="11"/>
        <end position="134"/>
    </location>
</feature>
<evidence type="ECO:0000313" key="3">
    <source>
        <dbReference type="Proteomes" id="UP001500804"/>
    </source>
</evidence>
<evidence type="ECO:0000313" key="2">
    <source>
        <dbReference type="EMBL" id="GAA5139402.1"/>
    </source>
</evidence>
<dbReference type="Proteomes" id="UP001500804">
    <property type="component" value="Unassembled WGS sequence"/>
</dbReference>
<sequence>MTAMATNVSLQVSAIMLGVEDLDRAKKFYADGLGCEIDQDHRGFVRYSLGDGSSKLALYEREAAARDAGVSAEGSGFRGVSFHFIADSRDAVDEVMRAAEAAGGTVVKAAAAVQWGYFGYFSDPDGYLWKVATAA</sequence>
<dbReference type="PANTHER" id="PTHR36503:SF1">
    <property type="entry name" value="BLR2520 PROTEIN"/>
    <property type="match status" value="1"/>
</dbReference>
<dbReference type="Pfam" id="PF00903">
    <property type="entry name" value="Glyoxalase"/>
    <property type="match status" value="1"/>
</dbReference>
<gene>
    <name evidence="2" type="ORF">GCM10023320_75370</name>
</gene>
<dbReference type="InterPro" id="IPR029068">
    <property type="entry name" value="Glyas_Bleomycin-R_OHBP_Dase"/>
</dbReference>
<proteinExistence type="predicted"/>
<comment type="caution">
    <text evidence="2">The sequence shown here is derived from an EMBL/GenBank/DDBJ whole genome shotgun (WGS) entry which is preliminary data.</text>
</comment>
<dbReference type="EMBL" id="BAABJO010000044">
    <property type="protein sequence ID" value="GAA5139402.1"/>
    <property type="molecule type" value="Genomic_DNA"/>
</dbReference>
<evidence type="ECO:0000259" key="1">
    <source>
        <dbReference type="PROSITE" id="PS51819"/>
    </source>
</evidence>